<comment type="caution">
    <text evidence="2">The sequence shown here is derived from an EMBL/GenBank/DDBJ whole genome shotgun (WGS) entry which is preliminary data.</text>
</comment>
<accession>A0ABP3NHP4</accession>
<gene>
    <name evidence="2" type="ORF">GCM10009546_03470</name>
</gene>
<reference evidence="3" key="1">
    <citation type="journal article" date="2019" name="Int. J. Syst. Evol. Microbiol.">
        <title>The Global Catalogue of Microorganisms (GCM) 10K type strain sequencing project: providing services to taxonomists for standard genome sequencing and annotation.</title>
        <authorList>
            <consortium name="The Broad Institute Genomics Platform"/>
            <consortium name="The Broad Institute Genome Sequencing Center for Infectious Disease"/>
            <person name="Wu L."/>
            <person name="Ma J."/>
        </authorList>
    </citation>
    <scope>NUCLEOTIDE SEQUENCE [LARGE SCALE GENOMIC DNA]</scope>
    <source>
        <strain evidence="3">JCM 10667</strain>
    </source>
</reference>
<feature type="region of interest" description="Disordered" evidence="1">
    <location>
        <begin position="1"/>
        <end position="32"/>
    </location>
</feature>
<evidence type="ECO:0000256" key="1">
    <source>
        <dbReference type="SAM" id="MobiDB-lite"/>
    </source>
</evidence>
<dbReference type="EMBL" id="BAAAHD010000001">
    <property type="protein sequence ID" value="GAA0544708.1"/>
    <property type="molecule type" value="Genomic_DNA"/>
</dbReference>
<protein>
    <recommendedName>
        <fullName evidence="4">Transposase IS701-like DDE domain-containing protein</fullName>
    </recommendedName>
</protein>
<keyword evidence="3" id="KW-1185">Reference proteome</keyword>
<sequence length="104" mass="11498">MLDHGHAPMPRLLQNSDAPHRAGPTNDKRCPTDRIKIAIGAPGKDHGLIFARTVDTPTDHDNTHGRHGWFKRASVAKGVIPVVHRVRSDGFSTDRRNRSPINAK</sequence>
<name>A0ABP3NHP4_9ACTN</name>
<evidence type="ECO:0008006" key="4">
    <source>
        <dbReference type="Google" id="ProtNLM"/>
    </source>
</evidence>
<evidence type="ECO:0000313" key="3">
    <source>
        <dbReference type="Proteomes" id="UP001501427"/>
    </source>
</evidence>
<organism evidence="2 3">
    <name type="scientific">Actinomadura livida</name>
    <dbReference type="NCBI Taxonomy" id="79909"/>
    <lineage>
        <taxon>Bacteria</taxon>
        <taxon>Bacillati</taxon>
        <taxon>Actinomycetota</taxon>
        <taxon>Actinomycetes</taxon>
        <taxon>Streptosporangiales</taxon>
        <taxon>Thermomonosporaceae</taxon>
        <taxon>Actinomadura</taxon>
    </lineage>
</organism>
<proteinExistence type="predicted"/>
<dbReference type="Proteomes" id="UP001501427">
    <property type="component" value="Unassembled WGS sequence"/>
</dbReference>
<evidence type="ECO:0000313" key="2">
    <source>
        <dbReference type="EMBL" id="GAA0544708.1"/>
    </source>
</evidence>